<protein>
    <submittedName>
        <fullName evidence="2">Uncharacterized protein</fullName>
    </submittedName>
</protein>
<dbReference type="EMBL" id="GAMC01002672">
    <property type="protein sequence ID" value="JAC03884.1"/>
    <property type="molecule type" value="mRNA"/>
</dbReference>
<feature type="region of interest" description="Disordered" evidence="1">
    <location>
        <begin position="52"/>
        <end position="89"/>
    </location>
</feature>
<reference evidence="2" key="2">
    <citation type="journal article" date="2014" name="BMC Genomics">
        <title>A genomic perspective to assessing quality of mass-reared SIT flies used in Mediterranean fruit fly (Ceratitis capitata) eradication in California.</title>
        <authorList>
            <person name="Calla B."/>
            <person name="Hall B."/>
            <person name="Hou S."/>
            <person name="Geib S.M."/>
        </authorList>
    </citation>
    <scope>NUCLEOTIDE SEQUENCE</scope>
</reference>
<dbReference type="RefSeq" id="XP_004531472.1">
    <property type="nucleotide sequence ID" value="XM_004531415.3"/>
</dbReference>
<dbReference type="OrthoDB" id="7942615at2759"/>
<feature type="compositionally biased region" description="Polar residues" evidence="1">
    <location>
        <begin position="57"/>
        <end position="70"/>
    </location>
</feature>
<evidence type="ECO:0000313" key="2">
    <source>
        <dbReference type="EMBL" id="JAC03884.1"/>
    </source>
</evidence>
<dbReference type="KEGG" id="ccat:101456768"/>
<organism evidence="2">
    <name type="scientific">Ceratitis capitata</name>
    <name type="common">Mediterranean fruit fly</name>
    <name type="synonym">Tephritis capitata</name>
    <dbReference type="NCBI Taxonomy" id="7213"/>
    <lineage>
        <taxon>Eukaryota</taxon>
        <taxon>Metazoa</taxon>
        <taxon>Ecdysozoa</taxon>
        <taxon>Arthropoda</taxon>
        <taxon>Hexapoda</taxon>
        <taxon>Insecta</taxon>
        <taxon>Pterygota</taxon>
        <taxon>Neoptera</taxon>
        <taxon>Endopterygota</taxon>
        <taxon>Diptera</taxon>
        <taxon>Brachycera</taxon>
        <taxon>Muscomorpha</taxon>
        <taxon>Tephritoidea</taxon>
        <taxon>Tephritidae</taxon>
        <taxon>Ceratitis</taxon>
        <taxon>Ceratitis</taxon>
    </lineage>
</organism>
<proteinExistence type="evidence at transcript level"/>
<name>W8C3Q4_CERCA</name>
<dbReference type="GeneID" id="101456768"/>
<dbReference type="AlphaFoldDB" id="W8C3Q4"/>
<evidence type="ECO:0000256" key="1">
    <source>
        <dbReference type="SAM" id="MobiDB-lite"/>
    </source>
</evidence>
<sequence length="135" mass="15593">MPTKSVHKWMSDEMERLTMRFARYKPSCNGYNRIQPVLLSRSVTQMLNNPLPVEDQIGSTMSTGQQANKCQQQGHNQPQTQGYVRPKGVLSRPEAEWEEVYPTVQFGRSESPCENNGKKTERKFAYYRNCSTRIS</sequence>
<feature type="compositionally biased region" description="Low complexity" evidence="1">
    <location>
        <begin position="71"/>
        <end position="81"/>
    </location>
</feature>
<accession>W8C3Q4</accession>
<reference evidence="2" key="1">
    <citation type="submission" date="2013-07" db="EMBL/GenBank/DDBJ databases">
        <authorList>
            <person name="Geib S."/>
        </authorList>
    </citation>
    <scope>NUCLEOTIDE SEQUENCE</scope>
</reference>